<sequence>MTGRSPGLVIRHADGRTVPVPLDGWLGAASGADLHVLDRAVGPVLDVGCGPGRHVAALGRRAVTALGIDVSPEAVRATRARGGAAAVACVFSCVPAAGRWRTALLLDGNVGIGGDPVALLRRCGELVVRDGTVLVEVDAPGSGTRRAVVRLEDGPLVSRWFAWSSVAADDVAGIAADAGLRLTALHHEEDRWFADLARA</sequence>
<evidence type="ECO:0000313" key="3">
    <source>
        <dbReference type="Proteomes" id="UP000240739"/>
    </source>
</evidence>
<dbReference type="GO" id="GO:0032259">
    <property type="term" value="P:methylation"/>
    <property type="evidence" value="ECO:0007669"/>
    <property type="project" value="UniProtKB-KW"/>
</dbReference>
<name>A0A2T4UFT3_9ACTN</name>
<comment type="caution">
    <text evidence="2">The sequence shown here is derived from an EMBL/GenBank/DDBJ whole genome shotgun (WGS) entry which is preliminary data.</text>
</comment>
<keyword evidence="3" id="KW-1185">Reference proteome</keyword>
<evidence type="ECO:0000259" key="1">
    <source>
        <dbReference type="Pfam" id="PF13649"/>
    </source>
</evidence>
<keyword evidence="2" id="KW-0489">Methyltransferase</keyword>
<dbReference type="Proteomes" id="UP000240739">
    <property type="component" value="Unassembled WGS sequence"/>
</dbReference>
<keyword evidence="2" id="KW-0808">Transferase</keyword>
<dbReference type="InterPro" id="IPR041698">
    <property type="entry name" value="Methyltransf_25"/>
</dbReference>
<feature type="domain" description="Methyltransferase" evidence="1">
    <location>
        <begin position="44"/>
        <end position="91"/>
    </location>
</feature>
<reference evidence="2 3" key="1">
    <citation type="submission" date="2018-03" db="EMBL/GenBank/DDBJ databases">
        <title>Aquarubrobacter algicola gen. nov., sp. nov., a novel actinobacterium isolated from shallow eutrophic lake during the end of cyanobacterial harmful algal blooms.</title>
        <authorList>
            <person name="Chun S.J."/>
        </authorList>
    </citation>
    <scope>NUCLEOTIDE SEQUENCE [LARGE SCALE GENOMIC DNA]</scope>
    <source>
        <strain evidence="2 3">Seoho-28</strain>
    </source>
</reference>
<dbReference type="GO" id="GO:0008168">
    <property type="term" value="F:methyltransferase activity"/>
    <property type="evidence" value="ECO:0007669"/>
    <property type="project" value="UniProtKB-KW"/>
</dbReference>
<evidence type="ECO:0000313" key="2">
    <source>
        <dbReference type="EMBL" id="PTL56646.1"/>
    </source>
</evidence>
<dbReference type="SUPFAM" id="SSF53335">
    <property type="entry name" value="S-adenosyl-L-methionine-dependent methyltransferases"/>
    <property type="match status" value="1"/>
</dbReference>
<protein>
    <submittedName>
        <fullName evidence="2">SAM-dependent methyltransferase</fullName>
    </submittedName>
</protein>
<organism evidence="2 3">
    <name type="scientific">Paraconexibacter algicola</name>
    <dbReference type="NCBI Taxonomy" id="2133960"/>
    <lineage>
        <taxon>Bacteria</taxon>
        <taxon>Bacillati</taxon>
        <taxon>Actinomycetota</taxon>
        <taxon>Thermoleophilia</taxon>
        <taxon>Solirubrobacterales</taxon>
        <taxon>Paraconexibacteraceae</taxon>
        <taxon>Paraconexibacter</taxon>
    </lineage>
</organism>
<dbReference type="OrthoDB" id="4484556at2"/>
<dbReference type="InterPro" id="IPR029063">
    <property type="entry name" value="SAM-dependent_MTases_sf"/>
</dbReference>
<accession>A0A2T4UFT3</accession>
<dbReference type="Pfam" id="PF13649">
    <property type="entry name" value="Methyltransf_25"/>
    <property type="match status" value="1"/>
</dbReference>
<proteinExistence type="predicted"/>
<dbReference type="AlphaFoldDB" id="A0A2T4UFT3"/>
<gene>
    <name evidence="2" type="ORF">C7Y72_14005</name>
</gene>
<dbReference type="EMBL" id="PYYB01000002">
    <property type="protein sequence ID" value="PTL56646.1"/>
    <property type="molecule type" value="Genomic_DNA"/>
</dbReference>
<dbReference type="Gene3D" id="3.40.50.150">
    <property type="entry name" value="Vaccinia Virus protein VP39"/>
    <property type="match status" value="1"/>
</dbReference>